<dbReference type="AlphaFoldDB" id="C9LQ92"/>
<protein>
    <submittedName>
        <fullName evidence="2">Uncharacterized protein</fullName>
    </submittedName>
</protein>
<evidence type="ECO:0000313" key="2">
    <source>
        <dbReference type="EMBL" id="EEW97728.1"/>
    </source>
</evidence>
<keyword evidence="1" id="KW-0472">Membrane</keyword>
<dbReference type="EMBL" id="ACIM02000001">
    <property type="protein sequence ID" value="EEW97728.1"/>
    <property type="molecule type" value="Genomic_DNA"/>
</dbReference>
<gene>
    <name evidence="2" type="ORF">GCWU000321_01724</name>
</gene>
<dbReference type="Proteomes" id="UP000004736">
    <property type="component" value="Unassembled WGS sequence"/>
</dbReference>
<name>C9LQ92_9FIRM</name>
<accession>C9LQ92</accession>
<keyword evidence="1" id="KW-0812">Transmembrane</keyword>
<dbReference type="HOGENOM" id="CLU_1352838_0_0_9"/>
<dbReference type="STRING" id="592028.GCWU000321_01724"/>
<organism evidence="2 3">
    <name type="scientific">Dialister invisus DSM 15470</name>
    <dbReference type="NCBI Taxonomy" id="592028"/>
    <lineage>
        <taxon>Bacteria</taxon>
        <taxon>Bacillati</taxon>
        <taxon>Bacillota</taxon>
        <taxon>Negativicutes</taxon>
        <taxon>Veillonellales</taxon>
        <taxon>Veillonellaceae</taxon>
        <taxon>Dialister</taxon>
    </lineage>
</organism>
<dbReference type="eggNOG" id="ENOG5033NZK">
    <property type="taxonomic scope" value="Bacteria"/>
</dbReference>
<reference evidence="2" key="1">
    <citation type="submission" date="2009-09" db="EMBL/GenBank/DDBJ databases">
        <authorList>
            <person name="Weinstock G."/>
            <person name="Sodergren E."/>
            <person name="Clifton S."/>
            <person name="Fulton L."/>
            <person name="Fulton B."/>
            <person name="Courtney L."/>
            <person name="Fronick C."/>
            <person name="Harrison M."/>
            <person name="Strong C."/>
            <person name="Farmer C."/>
            <person name="Delahaunty K."/>
            <person name="Markovic C."/>
            <person name="Hall O."/>
            <person name="Minx P."/>
            <person name="Tomlinson C."/>
            <person name="Mitreva M."/>
            <person name="Nelson J."/>
            <person name="Hou S."/>
            <person name="Wollam A."/>
            <person name="Pepin K.H."/>
            <person name="Johnson M."/>
            <person name="Bhonagiri V."/>
            <person name="Nash W.E."/>
            <person name="Warren W."/>
            <person name="Chinwalla A."/>
            <person name="Mardis E.R."/>
            <person name="Wilson R.K."/>
        </authorList>
    </citation>
    <scope>NUCLEOTIDE SEQUENCE [LARGE SCALE GENOMIC DNA]</scope>
    <source>
        <strain evidence="2">DSM 15470</strain>
    </source>
</reference>
<feature type="transmembrane region" description="Helical" evidence="1">
    <location>
        <begin position="54"/>
        <end position="73"/>
    </location>
</feature>
<proteinExistence type="predicted"/>
<keyword evidence="1" id="KW-1133">Transmembrane helix</keyword>
<keyword evidence="3" id="KW-1185">Reference proteome</keyword>
<evidence type="ECO:0000256" key="1">
    <source>
        <dbReference type="SAM" id="Phobius"/>
    </source>
</evidence>
<comment type="caution">
    <text evidence="2">The sequence shown here is derived from an EMBL/GenBank/DDBJ whole genome shotgun (WGS) entry which is preliminary data.</text>
</comment>
<evidence type="ECO:0000313" key="3">
    <source>
        <dbReference type="Proteomes" id="UP000004736"/>
    </source>
</evidence>
<sequence length="202" mass="23549">MDLLSENRNRQENIFLKGIFHINEKNFIIIWNKSRIKETERGGVMEYIGESSAIYYWRVLGLIVSVLILYVVFEMQKKKMSRLSSANTHSSIVLLHKRHAGNPNYSSSTEICRIDGLRAEAFLYCVGVQAVYLSPGEHNIEVNAHWARHIRGKRFKEYEAGPHHLCVEVGHGELWSLEYFIPEKKFIFSRCNEKKMFKKSVV</sequence>